<feature type="compositionally biased region" description="Acidic residues" evidence="1">
    <location>
        <begin position="108"/>
        <end position="119"/>
    </location>
</feature>
<dbReference type="EMBL" id="JBBNAG010000002">
    <property type="protein sequence ID" value="KAK9157309.1"/>
    <property type="molecule type" value="Genomic_DNA"/>
</dbReference>
<protein>
    <submittedName>
        <fullName evidence="3">Uncharacterized protein</fullName>
    </submittedName>
</protein>
<name>A0AAP0KSY4_9MAGN</name>
<comment type="caution">
    <text evidence="3">The sequence shown here is derived from an EMBL/GenBank/DDBJ whole genome shotgun (WGS) entry which is preliminary data.</text>
</comment>
<keyword evidence="2" id="KW-0812">Transmembrane</keyword>
<dbReference type="PANTHER" id="PTHR37753">
    <property type="entry name" value="OS01G0940600 PROTEIN"/>
    <property type="match status" value="1"/>
</dbReference>
<dbReference type="AlphaFoldDB" id="A0AAP0KSY4"/>
<evidence type="ECO:0000313" key="4">
    <source>
        <dbReference type="Proteomes" id="UP001419268"/>
    </source>
</evidence>
<keyword evidence="2" id="KW-0472">Membrane</keyword>
<dbReference type="PANTHER" id="PTHR37753:SF1">
    <property type="entry name" value="OS01G0940600 PROTEIN"/>
    <property type="match status" value="1"/>
</dbReference>
<keyword evidence="4" id="KW-1185">Reference proteome</keyword>
<evidence type="ECO:0000256" key="1">
    <source>
        <dbReference type="SAM" id="MobiDB-lite"/>
    </source>
</evidence>
<proteinExistence type="predicted"/>
<dbReference type="Proteomes" id="UP001419268">
    <property type="component" value="Unassembled WGS sequence"/>
</dbReference>
<organism evidence="3 4">
    <name type="scientific">Stephania cephalantha</name>
    <dbReference type="NCBI Taxonomy" id="152367"/>
    <lineage>
        <taxon>Eukaryota</taxon>
        <taxon>Viridiplantae</taxon>
        <taxon>Streptophyta</taxon>
        <taxon>Embryophyta</taxon>
        <taxon>Tracheophyta</taxon>
        <taxon>Spermatophyta</taxon>
        <taxon>Magnoliopsida</taxon>
        <taxon>Ranunculales</taxon>
        <taxon>Menispermaceae</taxon>
        <taxon>Menispermoideae</taxon>
        <taxon>Cissampelideae</taxon>
        <taxon>Stephania</taxon>
    </lineage>
</organism>
<sequence length="147" mass="16168">MATLIAALPTILRPKIQSQSITRPPTLRYSTFINQWSSSSSSPSFSSENSNRRGWSVVTRSGPSTTSVVFAFVFPLTLLIVTVIAAIRVDDSLDQKFLEEIAINEAIMGEEGEDEDDEEGRLASLVEKMPTPPATTARARNRPKREA</sequence>
<reference evidence="3 4" key="1">
    <citation type="submission" date="2024-01" db="EMBL/GenBank/DDBJ databases">
        <title>Genome assemblies of Stephania.</title>
        <authorList>
            <person name="Yang L."/>
        </authorList>
    </citation>
    <scope>NUCLEOTIDE SEQUENCE [LARGE SCALE GENOMIC DNA]</scope>
    <source>
        <strain evidence="3">JXDWG</strain>
        <tissue evidence="3">Leaf</tissue>
    </source>
</reference>
<evidence type="ECO:0000256" key="2">
    <source>
        <dbReference type="SAM" id="Phobius"/>
    </source>
</evidence>
<keyword evidence="2" id="KW-1133">Transmembrane helix</keyword>
<evidence type="ECO:0000313" key="3">
    <source>
        <dbReference type="EMBL" id="KAK9157309.1"/>
    </source>
</evidence>
<gene>
    <name evidence="3" type="ORF">Scep_003883</name>
</gene>
<feature type="transmembrane region" description="Helical" evidence="2">
    <location>
        <begin position="68"/>
        <end position="87"/>
    </location>
</feature>
<accession>A0AAP0KSY4</accession>
<feature type="region of interest" description="Disordered" evidence="1">
    <location>
        <begin position="108"/>
        <end position="147"/>
    </location>
</feature>